<name>A0A7S4E5E8_9STRA</name>
<dbReference type="EMBL" id="CAKKNE010000005">
    <property type="protein sequence ID" value="CAH0378172.1"/>
    <property type="molecule type" value="Genomic_DNA"/>
</dbReference>
<dbReference type="Proteomes" id="UP000789595">
    <property type="component" value="Unassembled WGS sequence"/>
</dbReference>
<reference evidence="8" key="2">
    <citation type="submission" date="2021-11" db="EMBL/GenBank/DDBJ databases">
        <authorList>
            <consortium name="Genoscope - CEA"/>
            <person name="William W."/>
        </authorList>
    </citation>
    <scope>NUCLEOTIDE SEQUENCE</scope>
</reference>
<reference evidence="7" key="1">
    <citation type="submission" date="2021-01" db="EMBL/GenBank/DDBJ databases">
        <authorList>
            <person name="Corre E."/>
            <person name="Pelletier E."/>
            <person name="Niang G."/>
            <person name="Scheremetjew M."/>
            <person name="Finn R."/>
            <person name="Kale V."/>
            <person name="Holt S."/>
            <person name="Cochrane G."/>
            <person name="Meng A."/>
            <person name="Brown T."/>
            <person name="Cohen L."/>
        </authorList>
    </citation>
    <scope>NUCLEOTIDE SEQUENCE</scope>
    <source>
        <strain evidence="7">CCMP1756</strain>
    </source>
</reference>
<dbReference type="Pfam" id="PF23106">
    <property type="entry name" value="EGF_Teneurin"/>
    <property type="match status" value="1"/>
</dbReference>
<dbReference type="PANTHER" id="PTHR11219:SF69">
    <property type="entry name" value="TENEURIN-A"/>
    <property type="match status" value="1"/>
</dbReference>
<dbReference type="Pfam" id="PF00053">
    <property type="entry name" value="EGF_laminin"/>
    <property type="match status" value="1"/>
</dbReference>
<accession>A0A7S4E5E8</accession>
<evidence type="ECO:0000313" key="7">
    <source>
        <dbReference type="EMBL" id="CAE0691586.1"/>
    </source>
</evidence>
<dbReference type="AlphaFoldDB" id="A0A7S4E5E8"/>
<protein>
    <recommendedName>
        <fullName evidence="6">EGF-like domain-containing protein</fullName>
    </recommendedName>
</protein>
<gene>
    <name evidence="7" type="ORF">PCAL00307_LOCUS7022</name>
    <name evidence="8" type="ORF">PECAL_5P26920</name>
</gene>
<keyword evidence="5" id="KW-0732">Signal</keyword>
<feature type="signal peptide" evidence="5">
    <location>
        <begin position="1"/>
        <end position="20"/>
    </location>
</feature>
<dbReference type="PROSITE" id="PS50026">
    <property type="entry name" value="EGF_3"/>
    <property type="match status" value="3"/>
</dbReference>
<sequence length="698" mass="74068">MPGHQRQRLLVIFIAAAVDAQCPNNCNLKGKCDPFGRCTCFSGWTGADCGYRKCPTHYAWADVASSDEVAHARAECSNRGLCDEGTGECECAEGFTGKACQHLACDRECGFKGKCVSMRNFASSQYNEDSQQFVYETPWDADKMYGCVCDSPYDAVFNCAFRRCPSGDDPMTPDQKNEVQYFKCMATGGTFVLLMAGHASGDIRTGMKEHQLKAALEQSAAITEVDVTYSIDNGTACTTDSVNVVRIEFTQDFGSLPPLVPLDDDLAGTIQVSADGQTVFTDSLGADFVSKKGTKEDEECSNRGICNPFDATCLCLDTNGDTFKSSDGYGNEGNRGDCGFAATAIDECPGMTACSGAGICDLSTYRCSCAKGFTGADCSLRTCPKGLAWFSYPSEDNVGHDVLEVCSGAGTCDTTKGECACAVPFTGNACEFIQCPGGLTNECNKHGRCATMREMALLATSNGDSDPRLYGSDPNNGNTWDADRIYGCICDEGWTGYDCSERECTYGDDPNTYGQVNEVQLFECAGTAGTLTLSFRQKTTLPIAYNASRQELEEALEWLTNIGDVIVLFSSGNSTCTDIGLSVNAVTVAFVTEHGDLPDLSADTSQLFDSNFGDEIGGGSVVFFVDGAAAASDASLVSVTGTTESLECSGRGLCDRSTGQCECFPGYASSDGVGGPGKQDDCGYRKALCTDAWCGATG</sequence>
<feature type="chain" id="PRO_5036404046" description="EGF-like domain-containing protein" evidence="5">
    <location>
        <begin position="21"/>
        <end position="698"/>
    </location>
</feature>
<dbReference type="PRINTS" id="PR00011">
    <property type="entry name" value="EGFLAMININ"/>
</dbReference>
<proteinExistence type="predicted"/>
<evidence type="ECO:0000256" key="5">
    <source>
        <dbReference type="SAM" id="SignalP"/>
    </source>
</evidence>
<dbReference type="InterPro" id="IPR000742">
    <property type="entry name" value="EGF"/>
</dbReference>
<dbReference type="Gene3D" id="2.170.300.10">
    <property type="entry name" value="Tie2 ligand-binding domain superfamily"/>
    <property type="match status" value="1"/>
</dbReference>
<feature type="disulfide bond" evidence="4">
    <location>
        <begin position="22"/>
        <end position="32"/>
    </location>
</feature>
<dbReference type="Pfam" id="PF07974">
    <property type="entry name" value="EGF_2"/>
    <property type="match status" value="1"/>
</dbReference>
<dbReference type="SMART" id="SM00181">
    <property type="entry name" value="EGF"/>
    <property type="match status" value="6"/>
</dbReference>
<dbReference type="EMBL" id="HBIW01008295">
    <property type="protein sequence ID" value="CAE0691586.1"/>
    <property type="molecule type" value="Transcribed_RNA"/>
</dbReference>
<comment type="caution">
    <text evidence="4">Lacks conserved residue(s) required for the propagation of feature annotation.</text>
</comment>
<dbReference type="InterPro" id="IPR051216">
    <property type="entry name" value="Teneurin"/>
</dbReference>
<dbReference type="InterPro" id="IPR002049">
    <property type="entry name" value="LE_dom"/>
</dbReference>
<evidence type="ECO:0000313" key="9">
    <source>
        <dbReference type="Proteomes" id="UP000789595"/>
    </source>
</evidence>
<keyword evidence="9" id="KW-1185">Reference proteome</keyword>
<evidence type="ECO:0000256" key="1">
    <source>
        <dbReference type="ARBA" id="ARBA00022536"/>
    </source>
</evidence>
<evidence type="ECO:0000256" key="3">
    <source>
        <dbReference type="ARBA" id="ARBA00023157"/>
    </source>
</evidence>
<dbReference type="PROSITE" id="PS01186">
    <property type="entry name" value="EGF_2"/>
    <property type="match status" value="5"/>
</dbReference>
<evidence type="ECO:0000259" key="6">
    <source>
        <dbReference type="PROSITE" id="PS50026"/>
    </source>
</evidence>
<dbReference type="Gene3D" id="2.10.25.10">
    <property type="entry name" value="Laminin"/>
    <property type="match status" value="2"/>
</dbReference>
<keyword evidence="2" id="KW-0677">Repeat</keyword>
<dbReference type="OrthoDB" id="442731at2759"/>
<feature type="domain" description="EGF-like" evidence="6">
    <location>
        <begin position="344"/>
        <end position="379"/>
    </location>
</feature>
<evidence type="ECO:0000256" key="4">
    <source>
        <dbReference type="PROSITE-ProRule" id="PRU00076"/>
    </source>
</evidence>
<feature type="disulfide bond" evidence="4">
    <location>
        <begin position="369"/>
        <end position="378"/>
    </location>
</feature>
<keyword evidence="1 4" id="KW-0245">EGF-like domain</keyword>
<organism evidence="7">
    <name type="scientific">Pelagomonas calceolata</name>
    <dbReference type="NCBI Taxonomy" id="35677"/>
    <lineage>
        <taxon>Eukaryota</taxon>
        <taxon>Sar</taxon>
        <taxon>Stramenopiles</taxon>
        <taxon>Ochrophyta</taxon>
        <taxon>Pelagophyceae</taxon>
        <taxon>Pelagomonadales</taxon>
        <taxon>Pelagomonadaceae</taxon>
        <taxon>Pelagomonas</taxon>
    </lineage>
</organism>
<dbReference type="PANTHER" id="PTHR11219">
    <property type="entry name" value="TENEURIN AND N-ACETYLGLUCOSAMINE-1-PHOSPHODIESTER ALPHA-N-ACETYLGLUCOSAMINIDASE"/>
    <property type="match status" value="1"/>
</dbReference>
<dbReference type="PROSITE" id="PS00022">
    <property type="entry name" value="EGF_1"/>
    <property type="match status" value="4"/>
</dbReference>
<feature type="domain" description="EGF-like" evidence="6">
    <location>
        <begin position="65"/>
        <end position="101"/>
    </location>
</feature>
<dbReference type="InterPro" id="IPR013111">
    <property type="entry name" value="EGF_extracell"/>
</dbReference>
<feature type="domain" description="EGF-like" evidence="6">
    <location>
        <begin position="18"/>
        <end position="50"/>
    </location>
</feature>
<feature type="disulfide bond" evidence="4">
    <location>
        <begin position="91"/>
        <end position="100"/>
    </location>
</feature>
<feature type="disulfide bond" evidence="4">
    <location>
        <begin position="40"/>
        <end position="49"/>
    </location>
</feature>
<evidence type="ECO:0000256" key="2">
    <source>
        <dbReference type="ARBA" id="ARBA00022737"/>
    </source>
</evidence>
<evidence type="ECO:0000313" key="8">
    <source>
        <dbReference type="EMBL" id="CAH0378172.1"/>
    </source>
</evidence>
<keyword evidence="3 4" id="KW-1015">Disulfide bond</keyword>